<keyword evidence="2" id="KW-1185">Reference proteome</keyword>
<dbReference type="RefSeq" id="WP_125407194.1">
    <property type="nucleotide sequence ID" value="NZ_JBEHHI010000002.1"/>
</dbReference>
<accession>A0ABV3XWU7</accession>
<name>A0ABV3XWU7_9RHOB</name>
<dbReference type="Pfam" id="PF06262">
    <property type="entry name" value="Zincin_1"/>
    <property type="match status" value="1"/>
</dbReference>
<organism evidence="1 2">
    <name type="scientific">Rhodovulum iodosum</name>
    <dbReference type="NCBI Taxonomy" id="68291"/>
    <lineage>
        <taxon>Bacteria</taxon>
        <taxon>Pseudomonadati</taxon>
        <taxon>Pseudomonadota</taxon>
        <taxon>Alphaproteobacteria</taxon>
        <taxon>Rhodobacterales</taxon>
        <taxon>Paracoccaceae</taxon>
        <taxon>Rhodovulum</taxon>
    </lineage>
</organism>
<dbReference type="InterPro" id="IPR038555">
    <property type="entry name" value="Zincin_1_sf"/>
</dbReference>
<dbReference type="Gene3D" id="3.30.2010.20">
    <property type="match status" value="1"/>
</dbReference>
<dbReference type="CDD" id="cd12952">
    <property type="entry name" value="MMP_ACEL2062"/>
    <property type="match status" value="1"/>
</dbReference>
<gene>
    <name evidence="1" type="ORF">Ga0609869_002185</name>
</gene>
<dbReference type="SUPFAM" id="SSF55486">
    <property type="entry name" value="Metalloproteases ('zincins'), catalytic domain"/>
    <property type="match status" value="1"/>
</dbReference>
<evidence type="ECO:0000313" key="2">
    <source>
        <dbReference type="Proteomes" id="UP001560019"/>
    </source>
</evidence>
<dbReference type="Proteomes" id="UP001560019">
    <property type="component" value="Unassembled WGS sequence"/>
</dbReference>
<evidence type="ECO:0000313" key="1">
    <source>
        <dbReference type="EMBL" id="MEX5728832.1"/>
    </source>
</evidence>
<comment type="caution">
    <text evidence="1">The sequence shown here is derived from an EMBL/GenBank/DDBJ whole genome shotgun (WGS) entry which is preliminary data.</text>
</comment>
<sequence>MTAPRHTMPPSLDDIAALAEAARDALPPVYRGPARAVALRVEDFAADDILSEMGIDDPFELSGLYDGIPLTERSVMDQPDRPDTIWLFRRPILDEWVEREEVSLDMLVAHVLVHELAHHFGWSDNDIAAIDRWWE</sequence>
<dbReference type="InterPro" id="IPR010428">
    <property type="entry name" value="Zincin_1"/>
</dbReference>
<reference evidence="1 2" key="1">
    <citation type="submission" date="2024-06" db="EMBL/GenBank/DDBJ databases">
        <title>Genome of Rhodovulum iodosum, a marine photoferrotroph.</title>
        <authorList>
            <person name="Bianchini G."/>
            <person name="Nikeleit V."/>
            <person name="Kappler A."/>
            <person name="Bryce C."/>
            <person name="Sanchez-Baracaldo P."/>
        </authorList>
    </citation>
    <scope>NUCLEOTIDE SEQUENCE [LARGE SCALE GENOMIC DNA]</scope>
    <source>
        <strain evidence="1 2">UT/N1</strain>
    </source>
</reference>
<dbReference type="EMBL" id="JBEHHI010000002">
    <property type="protein sequence ID" value="MEX5728832.1"/>
    <property type="molecule type" value="Genomic_DNA"/>
</dbReference>
<proteinExistence type="predicted"/>
<protein>
    <submittedName>
        <fullName evidence="1">Zn-dependent protease with MMP-like domain</fullName>
    </submittedName>
</protein>